<feature type="transmembrane region" description="Helical" evidence="1">
    <location>
        <begin position="161"/>
        <end position="184"/>
    </location>
</feature>
<proteinExistence type="predicted"/>
<feature type="transmembrane region" description="Helical" evidence="1">
    <location>
        <begin position="38"/>
        <end position="61"/>
    </location>
</feature>
<feature type="transmembrane region" description="Helical" evidence="1">
    <location>
        <begin position="6"/>
        <end position="26"/>
    </location>
</feature>
<evidence type="ECO:0000313" key="3">
    <source>
        <dbReference type="Proteomes" id="UP000001304"/>
    </source>
</evidence>
<keyword evidence="3" id="KW-1185">Reference proteome</keyword>
<reference evidence="2 3" key="1">
    <citation type="journal article" date="2010" name="Stand. Genomic Sci.">
        <title>Complete genome sequence of Ignisphaera aggregans type strain (AQ1.S1).</title>
        <authorList>
            <person name="Goker M."/>
            <person name="Held B."/>
            <person name="Lapidus A."/>
            <person name="Nolan M."/>
            <person name="Spring S."/>
            <person name="Yasawong M."/>
            <person name="Lucas S."/>
            <person name="Glavina Del Rio T."/>
            <person name="Tice H."/>
            <person name="Cheng J.F."/>
            <person name="Goodwin L."/>
            <person name="Tapia R."/>
            <person name="Pitluck S."/>
            <person name="Liolios K."/>
            <person name="Ivanova N."/>
            <person name="Mavromatis K."/>
            <person name="Mikhailova N."/>
            <person name="Pati A."/>
            <person name="Chen A."/>
            <person name="Palaniappan K."/>
            <person name="Brambilla E."/>
            <person name="Land M."/>
            <person name="Hauser L."/>
            <person name="Chang Y.J."/>
            <person name="Jeffries C.D."/>
            <person name="Brettin T."/>
            <person name="Detter J.C."/>
            <person name="Han C."/>
            <person name="Rohde M."/>
            <person name="Sikorski J."/>
            <person name="Woyke T."/>
            <person name="Bristow J."/>
            <person name="Eisen J.A."/>
            <person name="Markowitz V."/>
            <person name="Hugenholtz P."/>
            <person name="Kyrpides N.C."/>
            <person name="Klenk H.P."/>
        </authorList>
    </citation>
    <scope>NUCLEOTIDE SEQUENCE [LARGE SCALE GENOMIC DNA]</scope>
    <source>
        <strain evidence="3">DSM 17230 / JCM 13409 / AQ1.S1</strain>
    </source>
</reference>
<feature type="transmembrane region" description="Helical" evidence="1">
    <location>
        <begin position="425"/>
        <end position="448"/>
    </location>
</feature>
<gene>
    <name evidence="2" type="ordered locus">Igag_0132</name>
</gene>
<evidence type="ECO:0000313" key="2">
    <source>
        <dbReference type="EMBL" id="ADM26983.1"/>
    </source>
</evidence>
<dbReference type="HOGENOM" id="CLU_596689_0_0_2"/>
<accession>E0SPW1</accession>
<organism evidence="2 3">
    <name type="scientific">Ignisphaera aggregans (strain DSM 17230 / JCM 13409 / AQ1.S1)</name>
    <dbReference type="NCBI Taxonomy" id="583356"/>
    <lineage>
        <taxon>Archaea</taxon>
        <taxon>Thermoproteota</taxon>
        <taxon>Thermoprotei</taxon>
        <taxon>Desulfurococcales</taxon>
        <taxon>Desulfurococcaceae</taxon>
        <taxon>Ignisphaera</taxon>
    </lineage>
</organism>
<keyword evidence="1" id="KW-0812">Transmembrane</keyword>
<sequence>MYLLLIAYYLSILNFYLGALIYALPIPLTGLKRWAPKLIVDAFFIASLALSIDVIINIAKFIQYMLGGNWSIFIDTVRSNIALRSIIIIGLDSLASYIRLVLPGVARIIRMSVNVLSISLYALIAIYILSVFIYKSLWLLTSLGIAFMSIPFRIARNGGAFLLSFALVFYIGLPLYYSFLSILFSPYQLRFTSPITQVYIVNAFDEPILDGYIGIELKDGTYIGPIPLTYGYSLINLFPNTLNDTISLYFDASGHQFYTNISNTSISLLCQDSSSTFGICTIKTKAYGVLAYRDGITLHVYPKPNNVDIYSFTNNRISMKVDTDIDLEIYISISEAYSITKMVIDNSILNKISDYLKYQWKWYDVFGNTYVVNLAPGTHTIDIELNYDSSKKVEPSDSIIYYSIMNSMHLYDNSFLNIFDEFSRILYIDIIGAPLYLSLLLSISLGLSKLIGGSSRLRVII</sequence>
<dbReference type="BioCyc" id="IAGG583356:GHAH-143-MONOMER"/>
<dbReference type="STRING" id="583356.Igag_0132"/>
<dbReference type="AlphaFoldDB" id="E0SPW1"/>
<feature type="transmembrane region" description="Helical" evidence="1">
    <location>
        <begin position="113"/>
        <end position="130"/>
    </location>
</feature>
<protein>
    <submittedName>
        <fullName evidence="2">Uncharacterized protein</fullName>
    </submittedName>
</protein>
<keyword evidence="1" id="KW-0472">Membrane</keyword>
<name>E0SPW1_IGNAA</name>
<keyword evidence="1" id="KW-1133">Transmembrane helix</keyword>
<dbReference type="EMBL" id="CP002098">
    <property type="protein sequence ID" value="ADM26983.1"/>
    <property type="molecule type" value="Genomic_DNA"/>
</dbReference>
<evidence type="ECO:0000256" key="1">
    <source>
        <dbReference type="SAM" id="Phobius"/>
    </source>
</evidence>
<dbReference type="Proteomes" id="UP000001304">
    <property type="component" value="Chromosome"/>
</dbReference>
<dbReference type="KEGG" id="iag:Igag_0132"/>
<feature type="transmembrane region" description="Helical" evidence="1">
    <location>
        <begin position="81"/>
        <end position="101"/>
    </location>
</feature>